<evidence type="ECO:0000313" key="13">
    <source>
        <dbReference type="Proteomes" id="UP000824132"/>
    </source>
</evidence>
<evidence type="ECO:0000313" key="12">
    <source>
        <dbReference type="EMBL" id="HIZ03872.1"/>
    </source>
</evidence>
<evidence type="ECO:0000256" key="3">
    <source>
        <dbReference type="ARBA" id="ARBA00022553"/>
    </source>
</evidence>
<dbReference type="InterPro" id="IPR005845">
    <property type="entry name" value="A-D-PHexomutase_a/b/a-II"/>
</dbReference>
<comment type="caution">
    <text evidence="12">The sequence shown here is derived from an EMBL/GenBank/DDBJ whole genome shotgun (WGS) entry which is preliminary data.</text>
</comment>
<name>A0A9D2IER8_9FIRM</name>
<dbReference type="SUPFAM" id="SSF55957">
    <property type="entry name" value="Phosphoglucomutase, C-terminal domain"/>
    <property type="match status" value="1"/>
</dbReference>
<proteinExistence type="inferred from homology"/>
<evidence type="ECO:0000259" key="10">
    <source>
        <dbReference type="Pfam" id="PF02879"/>
    </source>
</evidence>
<dbReference type="Gene3D" id="3.40.120.10">
    <property type="entry name" value="Alpha-D-Glucose-1,6-Bisphosphate, subunit A, domain 3"/>
    <property type="match status" value="3"/>
</dbReference>
<evidence type="ECO:0000256" key="7">
    <source>
        <dbReference type="RuleBase" id="RU004326"/>
    </source>
</evidence>
<dbReference type="InterPro" id="IPR005844">
    <property type="entry name" value="A-D-PHexomutase_a/b/a-I"/>
</dbReference>
<dbReference type="InterPro" id="IPR036900">
    <property type="entry name" value="A-D-PHexomutase_C_sf"/>
</dbReference>
<dbReference type="AlphaFoldDB" id="A0A9D2IER8"/>
<evidence type="ECO:0000256" key="2">
    <source>
        <dbReference type="ARBA" id="ARBA00010231"/>
    </source>
</evidence>
<evidence type="ECO:0000259" key="8">
    <source>
        <dbReference type="Pfam" id="PF00408"/>
    </source>
</evidence>
<feature type="domain" description="Alpha-D-phosphohexomutase C-terminal" evidence="8">
    <location>
        <begin position="383"/>
        <end position="423"/>
    </location>
</feature>
<dbReference type="Pfam" id="PF00408">
    <property type="entry name" value="PGM_PMM_IV"/>
    <property type="match status" value="1"/>
</dbReference>
<dbReference type="Pfam" id="PF02878">
    <property type="entry name" value="PGM_PMM_I"/>
    <property type="match status" value="1"/>
</dbReference>
<dbReference type="Proteomes" id="UP000824132">
    <property type="component" value="Unassembled WGS sequence"/>
</dbReference>
<dbReference type="Gene3D" id="3.30.310.50">
    <property type="entry name" value="Alpha-D-phosphohexomutase, C-terminal domain"/>
    <property type="match status" value="1"/>
</dbReference>
<dbReference type="InterPro" id="IPR005846">
    <property type="entry name" value="A-D-PHexomutase_a/b/a-III"/>
</dbReference>
<evidence type="ECO:0000256" key="5">
    <source>
        <dbReference type="ARBA" id="ARBA00022842"/>
    </source>
</evidence>
<reference evidence="12" key="1">
    <citation type="journal article" date="2021" name="PeerJ">
        <title>Extensive microbial diversity within the chicken gut microbiome revealed by metagenomics and culture.</title>
        <authorList>
            <person name="Gilroy R."/>
            <person name="Ravi A."/>
            <person name="Getino M."/>
            <person name="Pursley I."/>
            <person name="Horton D.L."/>
            <person name="Alikhan N.F."/>
            <person name="Baker D."/>
            <person name="Gharbi K."/>
            <person name="Hall N."/>
            <person name="Watson M."/>
            <person name="Adriaenssens E.M."/>
            <person name="Foster-Nyarko E."/>
            <person name="Jarju S."/>
            <person name="Secka A."/>
            <person name="Antonio M."/>
            <person name="Oren A."/>
            <person name="Chaudhuri R.R."/>
            <person name="La Ragione R."/>
            <person name="Hildebrand F."/>
            <person name="Pallen M.J."/>
        </authorList>
    </citation>
    <scope>NUCLEOTIDE SEQUENCE</scope>
    <source>
        <strain evidence="12">CHK187-5294</strain>
    </source>
</reference>
<accession>A0A9D2IER8</accession>
<dbReference type="Pfam" id="PF02880">
    <property type="entry name" value="PGM_PMM_III"/>
    <property type="match status" value="1"/>
</dbReference>
<dbReference type="InterPro" id="IPR005841">
    <property type="entry name" value="Alpha-D-phosphohexomutase_SF"/>
</dbReference>
<dbReference type="GO" id="GO:0004615">
    <property type="term" value="F:phosphomannomutase activity"/>
    <property type="evidence" value="ECO:0007669"/>
    <property type="project" value="TreeGrafter"/>
</dbReference>
<reference evidence="12" key="2">
    <citation type="submission" date="2021-04" db="EMBL/GenBank/DDBJ databases">
        <authorList>
            <person name="Gilroy R."/>
        </authorList>
    </citation>
    <scope>NUCLEOTIDE SEQUENCE</scope>
    <source>
        <strain evidence="12">CHK187-5294</strain>
    </source>
</reference>
<dbReference type="GO" id="GO:0006048">
    <property type="term" value="P:UDP-N-acetylglucosamine biosynthetic process"/>
    <property type="evidence" value="ECO:0007669"/>
    <property type="project" value="TreeGrafter"/>
</dbReference>
<dbReference type="EMBL" id="DXCL01000036">
    <property type="protein sequence ID" value="HIZ03872.1"/>
    <property type="molecule type" value="Genomic_DNA"/>
</dbReference>
<evidence type="ECO:0000256" key="6">
    <source>
        <dbReference type="ARBA" id="ARBA00023235"/>
    </source>
</evidence>
<comment type="cofactor">
    <cofactor evidence="1">
        <name>Mg(2+)</name>
        <dbReference type="ChEBI" id="CHEBI:18420"/>
    </cofactor>
</comment>
<dbReference type="Pfam" id="PF02879">
    <property type="entry name" value="PGM_PMM_II"/>
    <property type="match status" value="1"/>
</dbReference>
<dbReference type="InterPro" id="IPR005843">
    <property type="entry name" value="A-D-PHexomutase_C"/>
</dbReference>
<dbReference type="InterPro" id="IPR016055">
    <property type="entry name" value="A-D-PHexomutase_a/b/a-I/II/III"/>
</dbReference>
<dbReference type="GO" id="GO:0005829">
    <property type="term" value="C:cytosol"/>
    <property type="evidence" value="ECO:0007669"/>
    <property type="project" value="TreeGrafter"/>
</dbReference>
<feature type="domain" description="Alpha-D-phosphohexomutase alpha/beta/alpha" evidence="10">
    <location>
        <begin position="161"/>
        <end position="245"/>
    </location>
</feature>
<dbReference type="InterPro" id="IPR016066">
    <property type="entry name" value="A-D-PHexomutase_CS"/>
</dbReference>
<dbReference type="PANTHER" id="PTHR42946:SF1">
    <property type="entry name" value="PHOSPHOGLUCOMUTASE (ALPHA-D-GLUCOSE-1,6-BISPHOSPHATE-DEPENDENT)"/>
    <property type="match status" value="1"/>
</dbReference>
<dbReference type="GO" id="GO:0008966">
    <property type="term" value="F:phosphoglucosamine mutase activity"/>
    <property type="evidence" value="ECO:0007669"/>
    <property type="project" value="TreeGrafter"/>
</dbReference>
<evidence type="ECO:0000259" key="9">
    <source>
        <dbReference type="Pfam" id="PF02878"/>
    </source>
</evidence>
<sequence>MSELFGTDGIRGVAGEELSSRTAFALGNALARLKQEPLVVVGEDTRVSSDMLALALSAGVTSGGGTVLWGGVLPTAAISRFVVEKKADFGVVVSASHNPAKYNGLKVFGKDGRKLAEKQERRVEHYMRSEYSFAGPLSMGRLNFLQGEEEYIAWLAGCCARSLKGKKFAVDCANGAAGRIAPEVFRRLGAEVVASGTNRGGLDVNEGCGALHPERIRAMTLESGADAGFAYDGDADRLIACDEKGNVVDGDKIICIFAAKLKKDGKLRENVVVGTSHTNTGAEEYLKKLGIRLIRTDIGDKYVSDAMQKSGAQVGGEQSGHVILSDYAVTGDGILTSVKLAELAAGKKLSRLADIKLLPQYNACVRVKDKVRVLGDEHLRDFIDRTRGGVSRLVVRASGTEPVVRIFAEAESMKQAKYAVERIKAEISAAEEG</sequence>
<keyword evidence="4 7" id="KW-0479">Metal-binding</keyword>
<protein>
    <submittedName>
        <fullName evidence="12">Phosphoglucosamine mutase</fullName>
    </submittedName>
</protein>
<keyword evidence="3" id="KW-0597">Phosphoprotein</keyword>
<dbReference type="InterPro" id="IPR050060">
    <property type="entry name" value="Phosphoglucosamine_mutase"/>
</dbReference>
<dbReference type="PANTHER" id="PTHR42946">
    <property type="entry name" value="PHOSPHOHEXOSE MUTASE"/>
    <property type="match status" value="1"/>
</dbReference>
<feature type="domain" description="Alpha-D-phosphohexomutase alpha/beta/alpha" evidence="9">
    <location>
        <begin position="3"/>
        <end position="130"/>
    </location>
</feature>
<comment type="similarity">
    <text evidence="2 7">Belongs to the phosphohexose mutase family.</text>
</comment>
<dbReference type="FunFam" id="3.40.120.10:FF:000002">
    <property type="entry name" value="Phosphoglucosamine mutase"/>
    <property type="match status" value="1"/>
</dbReference>
<dbReference type="PRINTS" id="PR00509">
    <property type="entry name" value="PGMPMM"/>
</dbReference>
<evidence type="ECO:0000256" key="1">
    <source>
        <dbReference type="ARBA" id="ARBA00001946"/>
    </source>
</evidence>
<evidence type="ECO:0000259" key="11">
    <source>
        <dbReference type="Pfam" id="PF02880"/>
    </source>
</evidence>
<dbReference type="GO" id="GO:0000287">
    <property type="term" value="F:magnesium ion binding"/>
    <property type="evidence" value="ECO:0007669"/>
    <property type="project" value="InterPro"/>
</dbReference>
<keyword evidence="6" id="KW-0413">Isomerase</keyword>
<dbReference type="GO" id="GO:0005975">
    <property type="term" value="P:carbohydrate metabolic process"/>
    <property type="evidence" value="ECO:0007669"/>
    <property type="project" value="InterPro"/>
</dbReference>
<dbReference type="PROSITE" id="PS00710">
    <property type="entry name" value="PGM_PMM"/>
    <property type="match status" value="1"/>
</dbReference>
<keyword evidence="5 7" id="KW-0460">Magnesium</keyword>
<organism evidence="12 13">
    <name type="scientific">Candidatus Borkfalkia avistercoris</name>
    <dbReference type="NCBI Taxonomy" id="2838504"/>
    <lineage>
        <taxon>Bacteria</taxon>
        <taxon>Bacillati</taxon>
        <taxon>Bacillota</taxon>
        <taxon>Clostridia</taxon>
        <taxon>Christensenellales</taxon>
        <taxon>Christensenellaceae</taxon>
        <taxon>Candidatus Borkfalkia</taxon>
    </lineage>
</organism>
<dbReference type="SUPFAM" id="SSF53738">
    <property type="entry name" value="Phosphoglucomutase, first 3 domains"/>
    <property type="match status" value="3"/>
</dbReference>
<dbReference type="GO" id="GO:0009252">
    <property type="term" value="P:peptidoglycan biosynthetic process"/>
    <property type="evidence" value="ECO:0007669"/>
    <property type="project" value="TreeGrafter"/>
</dbReference>
<feature type="domain" description="Alpha-D-phosphohexomutase alpha/beta/alpha" evidence="11">
    <location>
        <begin position="249"/>
        <end position="353"/>
    </location>
</feature>
<gene>
    <name evidence="12" type="ORF">H9727_06250</name>
</gene>
<evidence type="ECO:0000256" key="4">
    <source>
        <dbReference type="ARBA" id="ARBA00022723"/>
    </source>
</evidence>